<comment type="caution">
    <text evidence="1">The sequence shown here is derived from an EMBL/GenBank/DDBJ whole genome shotgun (WGS) entry which is preliminary data.</text>
</comment>
<accession>A0AAW2FS97</accession>
<name>A0AAW2FS97_9HYME</name>
<sequence>MLLFRWVLVNPSYLERMRDTGRRTNTIVALDKVAIVSRLFAMIGQLSDKFDVSLSSMRISWQEISQIGYNSDKDSDSGTKCETFHPKQSSTVFANLG</sequence>
<dbReference type="EMBL" id="JADYXP020000008">
    <property type="protein sequence ID" value="KAL0117641.1"/>
    <property type="molecule type" value="Genomic_DNA"/>
</dbReference>
<dbReference type="Proteomes" id="UP001430953">
    <property type="component" value="Unassembled WGS sequence"/>
</dbReference>
<evidence type="ECO:0000313" key="2">
    <source>
        <dbReference type="Proteomes" id="UP001430953"/>
    </source>
</evidence>
<keyword evidence="2" id="KW-1185">Reference proteome</keyword>
<evidence type="ECO:0000313" key="1">
    <source>
        <dbReference type="EMBL" id="KAL0117641.1"/>
    </source>
</evidence>
<gene>
    <name evidence="1" type="ORF">PUN28_008793</name>
</gene>
<reference evidence="1 2" key="1">
    <citation type="submission" date="2023-03" db="EMBL/GenBank/DDBJ databases">
        <title>High recombination rates correlate with genetic variation in Cardiocondyla obscurior ants.</title>
        <authorList>
            <person name="Errbii M."/>
        </authorList>
    </citation>
    <scope>NUCLEOTIDE SEQUENCE [LARGE SCALE GENOMIC DNA]</scope>
    <source>
        <strain evidence="1">Alpha-2009</strain>
        <tissue evidence="1">Whole body</tissue>
    </source>
</reference>
<proteinExistence type="predicted"/>
<protein>
    <submittedName>
        <fullName evidence="1">Uncharacterized protein</fullName>
    </submittedName>
</protein>
<dbReference type="AlphaFoldDB" id="A0AAW2FS97"/>
<organism evidence="1 2">
    <name type="scientific">Cardiocondyla obscurior</name>
    <dbReference type="NCBI Taxonomy" id="286306"/>
    <lineage>
        <taxon>Eukaryota</taxon>
        <taxon>Metazoa</taxon>
        <taxon>Ecdysozoa</taxon>
        <taxon>Arthropoda</taxon>
        <taxon>Hexapoda</taxon>
        <taxon>Insecta</taxon>
        <taxon>Pterygota</taxon>
        <taxon>Neoptera</taxon>
        <taxon>Endopterygota</taxon>
        <taxon>Hymenoptera</taxon>
        <taxon>Apocrita</taxon>
        <taxon>Aculeata</taxon>
        <taxon>Formicoidea</taxon>
        <taxon>Formicidae</taxon>
        <taxon>Myrmicinae</taxon>
        <taxon>Cardiocondyla</taxon>
    </lineage>
</organism>